<feature type="region of interest" description="Disordered" evidence="1">
    <location>
        <begin position="404"/>
        <end position="459"/>
    </location>
</feature>
<dbReference type="KEGG" id="cpro:CPRO_03520"/>
<reference evidence="3" key="4">
    <citation type="submission" date="2016-11" db="EMBL/GenBank/DDBJ databases">
        <authorList>
            <person name="Varghese N."/>
            <person name="Submissions S."/>
        </authorList>
    </citation>
    <scope>NUCLEOTIDE SEQUENCE</scope>
    <source>
        <strain evidence="3">DSM 1682</strain>
    </source>
</reference>
<dbReference type="EMBL" id="FQUA01000001">
    <property type="protein sequence ID" value="SHE27053.1"/>
    <property type="molecule type" value="Genomic_DNA"/>
</dbReference>
<dbReference type="EMBL" id="CP014223">
    <property type="protein sequence ID" value="AMJ39968.1"/>
    <property type="molecule type" value="Genomic_DNA"/>
</dbReference>
<protein>
    <recommendedName>
        <fullName evidence="6">Outer membrane protein assembly factor BamB</fullName>
    </recommendedName>
</protein>
<evidence type="ECO:0000256" key="1">
    <source>
        <dbReference type="SAM" id="MobiDB-lite"/>
    </source>
</evidence>
<sequence length="459" mass="49630">MGKNQQKPKAKDKGLVTLLVILTLVGAVAGLIYLDTFYGAGRLQSYFSNVFQSKESGQGNEEMVEAKGKIQLDESSRSSFAVFGSRFLLSTKDGVKYFNGIGDRKWNDTFNMTIPQLISEGSYAAVGDMNGKTVRVYGENGLMYTVQTEGTLIQFALNKNGYLSVISKGDTAYSVQIYNAGGTLLKGRIEESAGIFPLCSDVSDDNKSFAISYLDTSDIQPIGRVLFFYVNPDDSENLTDSMFAVVEKNDEVIPIIGFMQGGGLAAVSDRGIYGISSVGQEAWSYPLENRLAQVSLSNKNYVVLAMGDSIANKDGREKGTICWIDSSGKESASYKSGGGIDYLQASEQGVVIGVDKIYSGIKNSGRLAWSYRTASDVRDILPMEQLEQVMLVTKGEALITQMKGTQTARPIVSPEGETEPEVVGGTTDKNHEAPVENAPSSGNQQKGDDQKQVKKGMAQ</sequence>
<evidence type="ECO:0000313" key="4">
    <source>
        <dbReference type="Proteomes" id="UP000068026"/>
    </source>
</evidence>
<organism evidence="3 5">
    <name type="scientific">Anaerotignum propionicum DSM 1682</name>
    <dbReference type="NCBI Taxonomy" id="991789"/>
    <lineage>
        <taxon>Bacteria</taxon>
        <taxon>Bacillati</taxon>
        <taxon>Bacillota</taxon>
        <taxon>Clostridia</taxon>
        <taxon>Lachnospirales</taxon>
        <taxon>Anaerotignaceae</taxon>
        <taxon>Anaerotignum</taxon>
    </lineage>
</organism>
<gene>
    <name evidence="2" type="ORF">CPRO_03520</name>
    <name evidence="3" type="ORF">SAMN02745151_00003</name>
</gene>
<keyword evidence="4" id="KW-1185">Reference proteome</keyword>
<reference evidence="4" key="2">
    <citation type="submission" date="2016-01" db="EMBL/GenBank/DDBJ databases">
        <authorList>
            <person name="Poehlein A."/>
            <person name="Schlien K."/>
            <person name="Gottschalk G."/>
            <person name="Buckel W."/>
            <person name="Daniel R."/>
        </authorList>
    </citation>
    <scope>NUCLEOTIDE SEQUENCE [LARGE SCALE GENOMIC DNA]</scope>
    <source>
        <strain evidence="4">X2</strain>
    </source>
</reference>
<proteinExistence type="predicted"/>
<dbReference type="InterPro" id="IPR043765">
    <property type="entry name" value="DUF5711"/>
</dbReference>
<dbReference type="OrthoDB" id="1779345at2"/>
<evidence type="ECO:0000313" key="5">
    <source>
        <dbReference type="Proteomes" id="UP000184204"/>
    </source>
</evidence>
<dbReference type="Proteomes" id="UP000184204">
    <property type="component" value="Unassembled WGS sequence"/>
</dbReference>
<evidence type="ECO:0008006" key="6">
    <source>
        <dbReference type="Google" id="ProtNLM"/>
    </source>
</evidence>
<evidence type="ECO:0000313" key="2">
    <source>
        <dbReference type="EMBL" id="AMJ39968.1"/>
    </source>
</evidence>
<dbReference type="Pfam" id="PF18975">
    <property type="entry name" value="DUF5711"/>
    <property type="match status" value="1"/>
</dbReference>
<dbReference type="AlphaFoldDB" id="A0A110A720"/>
<dbReference type="Proteomes" id="UP000068026">
    <property type="component" value="Chromosome"/>
</dbReference>
<reference evidence="2 4" key="1">
    <citation type="journal article" date="2016" name="Genome Announc.">
        <title>Complete Genome Sequence of the Amino Acid-Fermenting Clostridium propionicum X2 (DSM 1682).</title>
        <authorList>
            <person name="Poehlein A."/>
            <person name="Schlien K."/>
            <person name="Chowdhury N.P."/>
            <person name="Gottschalk G."/>
            <person name="Buckel W."/>
            <person name="Daniel R."/>
        </authorList>
    </citation>
    <scope>NUCLEOTIDE SEQUENCE [LARGE SCALE GENOMIC DNA]</scope>
    <source>
        <strain evidence="2 4">X2</strain>
    </source>
</reference>
<dbReference type="RefSeq" id="WP_066047135.1">
    <property type="nucleotide sequence ID" value="NZ_CP014223.1"/>
</dbReference>
<accession>A0A110A720</accession>
<name>A0A110A720_ANAPI</name>
<reference evidence="5" key="3">
    <citation type="submission" date="2016-11" db="EMBL/GenBank/DDBJ databases">
        <authorList>
            <person name="Jaros S."/>
            <person name="Januszkiewicz K."/>
            <person name="Wedrychowicz H."/>
        </authorList>
    </citation>
    <scope>NUCLEOTIDE SEQUENCE [LARGE SCALE GENOMIC DNA]</scope>
    <source>
        <strain evidence="5">DSM 1682</strain>
    </source>
</reference>
<evidence type="ECO:0000313" key="3">
    <source>
        <dbReference type="EMBL" id="SHE27053.1"/>
    </source>
</evidence>